<feature type="region of interest" description="Disordered" evidence="1">
    <location>
        <begin position="1"/>
        <end position="23"/>
    </location>
</feature>
<feature type="compositionally biased region" description="Basic residues" evidence="1">
    <location>
        <begin position="142"/>
        <end position="162"/>
    </location>
</feature>
<evidence type="ECO:0000256" key="1">
    <source>
        <dbReference type="SAM" id="MobiDB-lite"/>
    </source>
</evidence>
<feature type="domain" description="Rho-GAP" evidence="2">
    <location>
        <begin position="235"/>
        <end position="455"/>
    </location>
</feature>
<dbReference type="Pfam" id="PF00620">
    <property type="entry name" value="RhoGAP"/>
    <property type="match status" value="1"/>
</dbReference>
<dbReference type="GO" id="GO:0007165">
    <property type="term" value="P:signal transduction"/>
    <property type="evidence" value="ECO:0007669"/>
    <property type="project" value="InterPro"/>
</dbReference>
<reference evidence="3" key="1">
    <citation type="submission" date="2023-03" db="EMBL/GenBank/DDBJ databases">
        <authorList>
            <person name="Steffen K."/>
            <person name="Cardenas P."/>
        </authorList>
    </citation>
    <scope>NUCLEOTIDE SEQUENCE</scope>
</reference>
<dbReference type="AlphaFoldDB" id="A0AA35WH58"/>
<evidence type="ECO:0000313" key="3">
    <source>
        <dbReference type="EMBL" id="CAI8014125.1"/>
    </source>
</evidence>
<dbReference type="GO" id="GO:0035023">
    <property type="term" value="P:regulation of Rho protein signal transduction"/>
    <property type="evidence" value="ECO:0007669"/>
    <property type="project" value="TreeGrafter"/>
</dbReference>
<dbReference type="EMBL" id="CASHTH010001336">
    <property type="protein sequence ID" value="CAI8014125.1"/>
    <property type="molecule type" value="Genomic_DNA"/>
</dbReference>
<dbReference type="InterPro" id="IPR008936">
    <property type="entry name" value="Rho_GTPase_activation_prot"/>
</dbReference>
<keyword evidence="4" id="KW-1185">Reference proteome</keyword>
<dbReference type="SMART" id="SM00324">
    <property type="entry name" value="RhoGAP"/>
    <property type="match status" value="1"/>
</dbReference>
<dbReference type="Proteomes" id="UP001174909">
    <property type="component" value="Unassembled WGS sequence"/>
</dbReference>
<gene>
    <name evidence="3" type="ORF">GBAR_LOCUS8860</name>
</gene>
<dbReference type="SUPFAM" id="SSF48350">
    <property type="entry name" value="GTPase activation domain, GAP"/>
    <property type="match status" value="1"/>
</dbReference>
<protein>
    <submittedName>
        <fullName evidence="3">Rho GTPase-activating protein 7</fullName>
    </submittedName>
</protein>
<feature type="compositionally biased region" description="Basic and acidic residues" evidence="1">
    <location>
        <begin position="91"/>
        <end position="101"/>
    </location>
</feature>
<evidence type="ECO:0000313" key="4">
    <source>
        <dbReference type="Proteomes" id="UP001174909"/>
    </source>
</evidence>
<accession>A0AA35WH58</accession>
<proteinExistence type="predicted"/>
<dbReference type="Gene3D" id="1.10.555.10">
    <property type="entry name" value="Rho GTPase activation protein"/>
    <property type="match status" value="1"/>
</dbReference>
<organism evidence="3 4">
    <name type="scientific">Geodia barretti</name>
    <name type="common">Barrett's horny sponge</name>
    <dbReference type="NCBI Taxonomy" id="519541"/>
    <lineage>
        <taxon>Eukaryota</taxon>
        <taxon>Metazoa</taxon>
        <taxon>Porifera</taxon>
        <taxon>Demospongiae</taxon>
        <taxon>Heteroscleromorpha</taxon>
        <taxon>Tetractinellida</taxon>
        <taxon>Astrophorina</taxon>
        <taxon>Geodiidae</taxon>
        <taxon>Geodia</taxon>
    </lineage>
</organism>
<dbReference type="GO" id="GO:0030036">
    <property type="term" value="P:actin cytoskeleton organization"/>
    <property type="evidence" value="ECO:0007669"/>
    <property type="project" value="TreeGrafter"/>
</dbReference>
<dbReference type="PROSITE" id="PS50238">
    <property type="entry name" value="RHOGAP"/>
    <property type="match status" value="1"/>
</dbReference>
<comment type="caution">
    <text evidence="3">The sequence shown here is derived from an EMBL/GenBank/DDBJ whole genome shotgun (WGS) entry which is preliminary data.</text>
</comment>
<feature type="region of interest" description="Disordered" evidence="1">
    <location>
        <begin position="58"/>
        <end position="162"/>
    </location>
</feature>
<name>A0AA35WH58_GEOBA</name>
<dbReference type="GO" id="GO:0005096">
    <property type="term" value="F:GTPase activator activity"/>
    <property type="evidence" value="ECO:0007669"/>
    <property type="project" value="TreeGrafter"/>
</dbReference>
<dbReference type="InterPro" id="IPR000198">
    <property type="entry name" value="RhoGAP_dom"/>
</dbReference>
<dbReference type="PANTHER" id="PTHR12659:SF7">
    <property type="entry name" value="CROSSVEINLESS C, ISOFORM C"/>
    <property type="match status" value="1"/>
</dbReference>
<evidence type="ECO:0000259" key="2">
    <source>
        <dbReference type="PROSITE" id="PS50238"/>
    </source>
</evidence>
<sequence>MLGDSASALDEEDPVIQPVSSPERLTSTLFAVSVANGREGKAPYERTSSATTLPASFKMASSPGVNGGGGGVVITKRWSGPGNDSVGSYDLRSEVGEAGRERRSRLSPVGDRGGWMSISYAHPPRQRSPGSPSEERDDVTKVRRRKKRSGSGHGRSKSRWHSFQKRHCYQQLLKPVRILVPIEELSAGQISVLQKLSLVKLTAMLELYGCPVNIVRCLRRRQKQPEIKGKNVFGSSLSENVRRYGNPLPPTILCALQHLHDNGLETVGIFRRAAGKSRVGVLRGLMEMNPEYCDFEGYSVYDVADLVKQFFRELPEPLLTVRFSELLTSIQDIIPNPLRVQMVRCVMLLLPDENRYALHHLLSLLGDIAMRTDTNQMDAKNLSLCFSPSLFSLSSSPLRPLANPGNPFPRIPSLKRHTINNSGSPLSLSSTKEVTETVTSSGCLQLMITHRREIFQVAADQYRSSSFHIWSLSGPFHHQPTASDQYEWGPAVLPRQLTSHHLEGVSKGGSRTGWE</sequence>
<dbReference type="PANTHER" id="PTHR12659">
    <property type="entry name" value="RHO-TYPE GTPASE ACTIVATING PROTEIN"/>
    <property type="match status" value="1"/>
</dbReference>